<accession>A0A6I8M2V6</accession>
<dbReference type="GO" id="GO:0000270">
    <property type="term" value="P:peptidoglycan metabolic process"/>
    <property type="evidence" value="ECO:0007669"/>
    <property type="project" value="TreeGrafter"/>
</dbReference>
<dbReference type="InterPro" id="IPR051599">
    <property type="entry name" value="Cell_Envelope_Assoc"/>
</dbReference>
<dbReference type="InterPro" id="IPR014729">
    <property type="entry name" value="Rossmann-like_a/b/a_fold"/>
</dbReference>
<dbReference type="AlphaFoldDB" id="A0A6I8M2V6"/>
<dbReference type="EMBL" id="CABVGP010000002">
    <property type="protein sequence ID" value="VVJ22305.1"/>
    <property type="molecule type" value="Genomic_DNA"/>
</dbReference>
<reference evidence="3 4" key="1">
    <citation type="submission" date="2019-09" db="EMBL/GenBank/DDBJ databases">
        <authorList>
            <person name="Leyn A S."/>
        </authorList>
    </citation>
    <scope>NUCLEOTIDE SEQUENCE [LARGE SCALE GENOMIC DNA]</scope>
    <source>
        <strain evidence="3">AA231_1</strain>
    </source>
</reference>
<keyword evidence="1" id="KW-0812">Transmembrane</keyword>
<dbReference type="PANTHER" id="PTHR30336:SF4">
    <property type="entry name" value="ENVELOPE BIOGENESIS FACTOR ELYC"/>
    <property type="match status" value="1"/>
</dbReference>
<feature type="transmembrane region" description="Helical" evidence="1">
    <location>
        <begin position="59"/>
        <end position="86"/>
    </location>
</feature>
<dbReference type="CDD" id="cd06259">
    <property type="entry name" value="YdcF-like"/>
    <property type="match status" value="1"/>
</dbReference>
<sequence>MNPALLPLAAAVFCFAVFLISFLLDRRKLRNGFYLFFALAFFGLAMLALLASISPEAAAIVAFGLFALIPLTIVVLAVFLIGNGVTMLRREGRRPANLLSLAAGAGIVALIVFGFVVGQLGWAPLEAVRDSVDGIVAYASFLFVCFLLYSLVYGRVRSRRPLDFVVVLGSGLLGGKNVPPLLAGRLDRGARVLSAEDRKGRAPLLVTSGGQGPGEDLPESHAMADYLVARGVARERIVLEDRSRTTRENLAFSAGLMRSRKPGYRCVVVTNNFHVLRAALIAREVKVNGQVIGAPTAWYFWPSATLREFAAILVDHRIVNGIVCAAIVLASVLKAF</sequence>
<feature type="transmembrane region" description="Helical" evidence="1">
    <location>
        <begin position="98"/>
        <end position="123"/>
    </location>
</feature>
<dbReference type="InterPro" id="IPR003848">
    <property type="entry name" value="DUF218"/>
</dbReference>
<evidence type="ECO:0000259" key="2">
    <source>
        <dbReference type="Pfam" id="PF02698"/>
    </source>
</evidence>
<dbReference type="GO" id="GO:0005886">
    <property type="term" value="C:plasma membrane"/>
    <property type="evidence" value="ECO:0007669"/>
    <property type="project" value="TreeGrafter"/>
</dbReference>
<name>A0A6I8M2V6_9PSEU</name>
<dbReference type="PANTHER" id="PTHR30336">
    <property type="entry name" value="INNER MEMBRANE PROTEIN, PROBABLE PERMEASE"/>
    <property type="match status" value="1"/>
</dbReference>
<evidence type="ECO:0000256" key="1">
    <source>
        <dbReference type="SAM" id="Phobius"/>
    </source>
</evidence>
<dbReference type="Gene3D" id="3.40.50.620">
    <property type="entry name" value="HUPs"/>
    <property type="match status" value="1"/>
</dbReference>
<gene>
    <name evidence="3" type="ORF">AA23TX_07316</name>
</gene>
<feature type="transmembrane region" description="Helical" evidence="1">
    <location>
        <begin position="135"/>
        <end position="154"/>
    </location>
</feature>
<keyword evidence="1" id="KW-0472">Membrane</keyword>
<proteinExistence type="predicted"/>
<evidence type="ECO:0000313" key="4">
    <source>
        <dbReference type="Proteomes" id="UP000399805"/>
    </source>
</evidence>
<dbReference type="GO" id="GO:0043164">
    <property type="term" value="P:Gram-negative-bacterium-type cell wall biogenesis"/>
    <property type="evidence" value="ECO:0007669"/>
    <property type="project" value="TreeGrafter"/>
</dbReference>
<organism evidence="3 4">
    <name type="scientific">Amycolatopsis camponoti</name>
    <dbReference type="NCBI Taxonomy" id="2606593"/>
    <lineage>
        <taxon>Bacteria</taxon>
        <taxon>Bacillati</taxon>
        <taxon>Actinomycetota</taxon>
        <taxon>Actinomycetes</taxon>
        <taxon>Pseudonocardiales</taxon>
        <taxon>Pseudonocardiaceae</taxon>
        <taxon>Amycolatopsis</taxon>
    </lineage>
</organism>
<feature type="domain" description="DUF218" evidence="2">
    <location>
        <begin position="163"/>
        <end position="306"/>
    </location>
</feature>
<feature type="transmembrane region" description="Helical" evidence="1">
    <location>
        <begin position="6"/>
        <end position="24"/>
    </location>
</feature>
<evidence type="ECO:0000313" key="3">
    <source>
        <dbReference type="EMBL" id="VVJ22305.1"/>
    </source>
</evidence>
<dbReference type="RefSeq" id="WP_155547077.1">
    <property type="nucleotide sequence ID" value="NZ_CABVGP010000002.1"/>
</dbReference>
<feature type="transmembrane region" description="Helical" evidence="1">
    <location>
        <begin position="33"/>
        <end position="53"/>
    </location>
</feature>
<dbReference type="Pfam" id="PF02698">
    <property type="entry name" value="DUF218"/>
    <property type="match status" value="1"/>
</dbReference>
<keyword evidence="1" id="KW-1133">Transmembrane helix</keyword>
<dbReference type="Proteomes" id="UP000399805">
    <property type="component" value="Unassembled WGS sequence"/>
</dbReference>
<keyword evidence="4" id="KW-1185">Reference proteome</keyword>
<protein>
    <recommendedName>
        <fullName evidence="2">DUF218 domain-containing protein</fullName>
    </recommendedName>
</protein>